<gene>
    <name evidence="1" type="ORF">SNEC2469_LOCUS8905</name>
</gene>
<dbReference type="OrthoDB" id="438728at2759"/>
<dbReference type="EMBL" id="CAJNJA010014530">
    <property type="protein sequence ID" value="CAE7344307.1"/>
    <property type="molecule type" value="Genomic_DNA"/>
</dbReference>
<name>A0A812P3Z3_9DINO</name>
<protein>
    <submittedName>
        <fullName evidence="1">Uncharacterized protein</fullName>
    </submittedName>
</protein>
<dbReference type="AlphaFoldDB" id="A0A812P3Z3"/>
<reference evidence="1" key="1">
    <citation type="submission" date="2021-02" db="EMBL/GenBank/DDBJ databases">
        <authorList>
            <person name="Dougan E. K."/>
            <person name="Rhodes N."/>
            <person name="Thang M."/>
            <person name="Chan C."/>
        </authorList>
    </citation>
    <scope>NUCLEOTIDE SEQUENCE</scope>
</reference>
<organism evidence="1 2">
    <name type="scientific">Symbiodinium necroappetens</name>
    <dbReference type="NCBI Taxonomy" id="1628268"/>
    <lineage>
        <taxon>Eukaryota</taxon>
        <taxon>Sar</taxon>
        <taxon>Alveolata</taxon>
        <taxon>Dinophyceae</taxon>
        <taxon>Suessiales</taxon>
        <taxon>Symbiodiniaceae</taxon>
        <taxon>Symbiodinium</taxon>
    </lineage>
</organism>
<evidence type="ECO:0000313" key="1">
    <source>
        <dbReference type="EMBL" id="CAE7344307.1"/>
    </source>
</evidence>
<dbReference type="Proteomes" id="UP000601435">
    <property type="component" value="Unassembled WGS sequence"/>
</dbReference>
<keyword evidence="2" id="KW-1185">Reference proteome</keyword>
<proteinExistence type="predicted"/>
<accession>A0A812P3Z3</accession>
<sequence length="192" mass="21474">MQRSPGPELQRLEAALPDLGVPPERGLPSWQVRANYHETVGKLEDKLANMRYGGPTCELAELAVQGRKAARVRARLQGSSAMHFFLQLRDLMTYGSWSPFTLEKLMAQKRAKLQKAESVTDEALCSSIVGSATRTSEAWNTRAEVLEHQGSSYVQETFMCPGRDLGGLTWRVGMSGFRAFRAVESLKFTCWF</sequence>
<evidence type="ECO:0000313" key="2">
    <source>
        <dbReference type="Proteomes" id="UP000601435"/>
    </source>
</evidence>
<comment type="caution">
    <text evidence="1">The sequence shown here is derived from an EMBL/GenBank/DDBJ whole genome shotgun (WGS) entry which is preliminary data.</text>
</comment>